<organism evidence="2 3">
    <name type="scientific">marine gamma proteobacterium HTCC2143</name>
    <dbReference type="NCBI Taxonomy" id="247633"/>
    <lineage>
        <taxon>Bacteria</taxon>
        <taxon>Pseudomonadati</taxon>
        <taxon>Pseudomonadota</taxon>
        <taxon>Gammaproteobacteria</taxon>
        <taxon>Cellvibrionales</taxon>
        <taxon>Spongiibacteraceae</taxon>
        <taxon>BD1-7 clade</taxon>
    </lineage>
</organism>
<dbReference type="Pfam" id="PF05721">
    <property type="entry name" value="PhyH"/>
    <property type="match status" value="1"/>
</dbReference>
<dbReference type="Gene3D" id="2.60.120.620">
    <property type="entry name" value="q2cbj1_9rhob like domain"/>
    <property type="match status" value="1"/>
</dbReference>
<gene>
    <name evidence="2" type="ORF">GP2143_05670</name>
</gene>
<accession>A0YBI4</accession>
<dbReference type="SUPFAM" id="SSF51197">
    <property type="entry name" value="Clavaminate synthase-like"/>
    <property type="match status" value="1"/>
</dbReference>
<proteinExistence type="predicted"/>
<dbReference type="STRING" id="247633.GP2143_05670"/>
<dbReference type="PANTHER" id="PTHR20883:SF48">
    <property type="entry name" value="ECTOINE DIOXYGENASE"/>
    <property type="match status" value="1"/>
</dbReference>
<dbReference type="InterPro" id="IPR008775">
    <property type="entry name" value="Phytyl_CoA_dOase-like"/>
</dbReference>
<dbReference type="GO" id="GO:0005506">
    <property type="term" value="F:iron ion binding"/>
    <property type="evidence" value="ECO:0007669"/>
    <property type="project" value="UniProtKB-ARBA"/>
</dbReference>
<comment type="caution">
    <text evidence="2">The sequence shown here is derived from an EMBL/GenBank/DDBJ whole genome shotgun (WGS) entry which is preliminary data.</text>
</comment>
<evidence type="ECO:0008006" key="4">
    <source>
        <dbReference type="Google" id="ProtNLM"/>
    </source>
</evidence>
<dbReference type="OrthoDB" id="9791262at2"/>
<evidence type="ECO:0000256" key="1">
    <source>
        <dbReference type="ARBA" id="ARBA00001954"/>
    </source>
</evidence>
<dbReference type="PANTHER" id="PTHR20883">
    <property type="entry name" value="PHYTANOYL-COA DIOXYGENASE DOMAIN CONTAINING 1"/>
    <property type="match status" value="1"/>
</dbReference>
<dbReference type="GO" id="GO:0016706">
    <property type="term" value="F:2-oxoglutarate-dependent dioxygenase activity"/>
    <property type="evidence" value="ECO:0007669"/>
    <property type="project" value="UniProtKB-ARBA"/>
</dbReference>
<name>A0YBI4_9GAMM</name>
<reference evidence="2 3" key="1">
    <citation type="journal article" date="2010" name="J. Bacteriol.">
        <title>Genome sequence of the oligotrophic marine Gammaproteobacterium HTCC2143, isolated from the Oregon Coast.</title>
        <authorList>
            <person name="Oh H.M."/>
            <person name="Kang I."/>
            <person name="Ferriera S."/>
            <person name="Giovannoni S.J."/>
            <person name="Cho J.C."/>
        </authorList>
    </citation>
    <scope>NUCLEOTIDE SEQUENCE [LARGE SCALE GENOMIC DNA]</scope>
    <source>
        <strain evidence="2 3">HTCC2143</strain>
    </source>
</reference>
<evidence type="ECO:0000313" key="2">
    <source>
        <dbReference type="EMBL" id="EAW31914.1"/>
    </source>
</evidence>
<comment type="cofactor">
    <cofactor evidence="1">
        <name>Fe(2+)</name>
        <dbReference type="ChEBI" id="CHEBI:29033"/>
    </cofactor>
</comment>
<sequence>MINNEQIAFFRDNGYLILPGAMDLELCARARDNLWASLPDNADIKRDDPASHFGPLSEKDTLLSATNMRSGHRWQLRYVGTDRDIINLVYSETLIGIAEQLLGSGTLRRPIVNGATMGTCGAAWPDGPVDPAVATEGARGIYCTLPYRDQAPPADGAHTDGHPFMLSLAGLIDDNPPGGGALTVWPKSHRRLYPTYWMQYDQARIPFYQHMPSYKGILHSEEYQQELAKILADTQPIDCWGNTGDVVIWHHRLVHMAGENHSNVIRQSVLADFSKIDLDKYRSDPPQADMWRDWSEELRSSAQGYTKEFARSQRLI</sequence>
<dbReference type="Proteomes" id="UP000004931">
    <property type="component" value="Unassembled WGS sequence"/>
</dbReference>
<dbReference type="EMBL" id="AAVT01000002">
    <property type="protein sequence ID" value="EAW31914.1"/>
    <property type="molecule type" value="Genomic_DNA"/>
</dbReference>
<protein>
    <recommendedName>
        <fullName evidence="4">Phytanoyl-CoA dioxygenase family protein</fullName>
    </recommendedName>
</protein>
<dbReference type="AlphaFoldDB" id="A0YBI4"/>
<evidence type="ECO:0000313" key="3">
    <source>
        <dbReference type="Proteomes" id="UP000004931"/>
    </source>
</evidence>
<keyword evidence="3" id="KW-1185">Reference proteome</keyword>